<evidence type="ECO:0000313" key="3">
    <source>
        <dbReference type="Proteomes" id="UP001497045"/>
    </source>
</evidence>
<reference evidence="2 3" key="1">
    <citation type="submission" date="2024-04" db="EMBL/GenBank/DDBJ databases">
        <title>Aurantiacibacter sp. DGU6 16S ribosomal RNA gene Genome sequencing and assembly.</title>
        <authorList>
            <person name="Park S."/>
        </authorList>
    </citation>
    <scope>NUCLEOTIDE SEQUENCE [LARGE SCALE GENOMIC DNA]</scope>
    <source>
        <strain evidence="2 3">DGU6</strain>
    </source>
</reference>
<gene>
    <name evidence="2" type="ORF">AAEO60_03610</name>
</gene>
<protein>
    <recommendedName>
        <fullName evidence="4">Lipoprotein</fullName>
    </recommendedName>
</protein>
<dbReference type="Proteomes" id="UP001497045">
    <property type="component" value="Unassembled WGS sequence"/>
</dbReference>
<feature type="chain" id="PRO_5047339131" description="Lipoprotein" evidence="1">
    <location>
        <begin position="19"/>
        <end position="237"/>
    </location>
</feature>
<dbReference type="PROSITE" id="PS51257">
    <property type="entry name" value="PROKAR_LIPOPROTEIN"/>
    <property type="match status" value="1"/>
</dbReference>
<keyword evidence="3" id="KW-1185">Reference proteome</keyword>
<evidence type="ECO:0000256" key="1">
    <source>
        <dbReference type="SAM" id="SignalP"/>
    </source>
</evidence>
<accession>A0ABU9IBF1</accession>
<feature type="signal peptide" evidence="1">
    <location>
        <begin position="1"/>
        <end position="18"/>
    </location>
</feature>
<proteinExistence type="predicted"/>
<keyword evidence="1" id="KW-0732">Signal</keyword>
<comment type="caution">
    <text evidence="2">The sequence shown here is derived from an EMBL/GenBank/DDBJ whole genome shotgun (WGS) entry which is preliminary data.</text>
</comment>
<evidence type="ECO:0000313" key="2">
    <source>
        <dbReference type="EMBL" id="MEL1249751.1"/>
    </source>
</evidence>
<evidence type="ECO:0008006" key="4">
    <source>
        <dbReference type="Google" id="ProtNLM"/>
    </source>
</evidence>
<organism evidence="2 3">
    <name type="scientific">Aurantiacibacter gilvus</name>
    <dbReference type="NCBI Taxonomy" id="3139141"/>
    <lineage>
        <taxon>Bacteria</taxon>
        <taxon>Pseudomonadati</taxon>
        <taxon>Pseudomonadota</taxon>
        <taxon>Alphaproteobacteria</taxon>
        <taxon>Sphingomonadales</taxon>
        <taxon>Erythrobacteraceae</taxon>
        <taxon>Aurantiacibacter</taxon>
    </lineage>
</organism>
<dbReference type="RefSeq" id="WP_341672279.1">
    <property type="nucleotide sequence ID" value="NZ_JBBYHV010000001.1"/>
</dbReference>
<sequence length="237" mass="26152">MKKVVFAAALASVLVGCASVEHNYTPVTRQISVPALSSTQTRSLGEELVRQGTETTTRGVWLPEANQIGAFELSSGFYRMTGSEDEYIYTSFEINSSNPEVGTLRMGGGLFDQGSGTYPQGIRFNTERQQTCVIAQGVLTSQPVCDTEHPYMVTERGFLTSNDFQQTLIYSGRVGDRIRVSYREFSGSLARPAFSNDAEYDLSESDIIAYRGARLRVIEANNETITYEVLSNFNLGN</sequence>
<name>A0ABU9IBF1_9SPHN</name>
<dbReference type="EMBL" id="JBBYHV010000001">
    <property type="protein sequence ID" value="MEL1249751.1"/>
    <property type="molecule type" value="Genomic_DNA"/>
</dbReference>